<dbReference type="Proteomes" id="UP001293718">
    <property type="component" value="Unassembled WGS sequence"/>
</dbReference>
<keyword evidence="1" id="KW-0805">Transcription regulation</keyword>
<dbReference type="InterPro" id="IPR001867">
    <property type="entry name" value="OmpR/PhoB-type_DNA-bd"/>
</dbReference>
<dbReference type="PROSITE" id="PS50110">
    <property type="entry name" value="RESPONSE_REGULATORY"/>
    <property type="match status" value="1"/>
</dbReference>
<dbReference type="PANTHER" id="PTHR48111">
    <property type="entry name" value="REGULATOR OF RPOS"/>
    <property type="match status" value="1"/>
</dbReference>
<feature type="DNA-binding region" description="OmpR/PhoB-type" evidence="5">
    <location>
        <begin position="133"/>
        <end position="229"/>
    </location>
</feature>
<dbReference type="EMBL" id="JAXOJX010000077">
    <property type="protein sequence ID" value="MDZ5460656.1"/>
    <property type="molecule type" value="Genomic_DNA"/>
</dbReference>
<dbReference type="InterPro" id="IPR039420">
    <property type="entry name" value="WalR-like"/>
</dbReference>
<dbReference type="PROSITE" id="PS51755">
    <property type="entry name" value="OMPR_PHOB"/>
    <property type="match status" value="1"/>
</dbReference>
<dbReference type="CDD" id="cd00383">
    <property type="entry name" value="trans_reg_C"/>
    <property type="match status" value="1"/>
</dbReference>
<evidence type="ECO:0000313" key="8">
    <source>
        <dbReference type="EMBL" id="MDZ5460656.1"/>
    </source>
</evidence>
<protein>
    <submittedName>
        <fullName evidence="8">Response regulator transcription factor</fullName>
    </submittedName>
</protein>
<dbReference type="Pfam" id="PF00486">
    <property type="entry name" value="Trans_reg_C"/>
    <property type="match status" value="1"/>
</dbReference>
<dbReference type="Gene3D" id="3.40.50.2300">
    <property type="match status" value="1"/>
</dbReference>
<keyword evidence="3" id="KW-0804">Transcription</keyword>
<name>A0ABU5IP30_9BURK</name>
<reference evidence="8 9" key="1">
    <citation type="submission" date="2023-11" db="EMBL/GenBank/DDBJ databases">
        <title>Draft genome of Azohydromonas lata strain H1 (DSM1123), a polyhydroxyalkanoate producer.</title>
        <authorList>
            <person name="Traversa D."/>
            <person name="D'Addabbo P."/>
            <person name="Pazzani C."/>
            <person name="Manzari C."/>
            <person name="Chiara M."/>
            <person name="Scrascia M."/>
        </authorList>
    </citation>
    <scope>NUCLEOTIDE SEQUENCE [LARGE SCALE GENOMIC DNA]</scope>
    <source>
        <strain evidence="8 9">H1</strain>
    </source>
</reference>
<keyword evidence="2 5" id="KW-0238">DNA-binding</keyword>
<evidence type="ECO:0000256" key="4">
    <source>
        <dbReference type="PROSITE-ProRule" id="PRU00169"/>
    </source>
</evidence>
<dbReference type="Pfam" id="PF00072">
    <property type="entry name" value="Response_reg"/>
    <property type="match status" value="1"/>
</dbReference>
<dbReference type="RefSeq" id="WP_322468046.1">
    <property type="nucleotide sequence ID" value="NZ_JAXOJX010000077.1"/>
</dbReference>
<evidence type="ECO:0000259" key="6">
    <source>
        <dbReference type="PROSITE" id="PS50110"/>
    </source>
</evidence>
<dbReference type="SMART" id="SM00448">
    <property type="entry name" value="REC"/>
    <property type="match status" value="1"/>
</dbReference>
<dbReference type="Gene3D" id="1.10.10.10">
    <property type="entry name" value="Winged helix-like DNA-binding domain superfamily/Winged helix DNA-binding domain"/>
    <property type="match status" value="1"/>
</dbReference>
<sequence length="229" mass="25109">MPPTAPTPAMRILLIEDDELLASGLQQAFAKAGYETDHLGAAEPALQALSHRRHDLAIVDIGLPGMDGLELLRRLRGRGDRIPVLVLTARDGLDDRVRGLNDGADDYLIKPFLLPELLARMQALIRRSLSAATSRLALGPLVLDVATREATLGGQPLAFTAREWDLVHLLVLNAPAVVPKRRLADSLGRWDREITDNAVEIYVSRLRAKLQGTGLEVRTVRGIGYRLDL</sequence>
<comment type="caution">
    <text evidence="8">The sequence shown here is derived from an EMBL/GenBank/DDBJ whole genome shotgun (WGS) entry which is preliminary data.</text>
</comment>
<evidence type="ECO:0000256" key="2">
    <source>
        <dbReference type="ARBA" id="ARBA00023125"/>
    </source>
</evidence>
<keyword evidence="9" id="KW-1185">Reference proteome</keyword>
<dbReference type="InterPro" id="IPR001789">
    <property type="entry name" value="Sig_transdc_resp-reg_receiver"/>
</dbReference>
<dbReference type="InterPro" id="IPR011006">
    <property type="entry name" value="CheY-like_superfamily"/>
</dbReference>
<evidence type="ECO:0000256" key="3">
    <source>
        <dbReference type="ARBA" id="ARBA00023163"/>
    </source>
</evidence>
<evidence type="ECO:0000256" key="5">
    <source>
        <dbReference type="PROSITE-ProRule" id="PRU01091"/>
    </source>
</evidence>
<evidence type="ECO:0000313" key="9">
    <source>
        <dbReference type="Proteomes" id="UP001293718"/>
    </source>
</evidence>
<dbReference type="PANTHER" id="PTHR48111:SF67">
    <property type="entry name" value="TRANSCRIPTIONAL REGULATORY PROTEIN TCTD"/>
    <property type="match status" value="1"/>
</dbReference>
<organism evidence="8 9">
    <name type="scientific">Azohydromonas lata</name>
    <dbReference type="NCBI Taxonomy" id="45677"/>
    <lineage>
        <taxon>Bacteria</taxon>
        <taxon>Pseudomonadati</taxon>
        <taxon>Pseudomonadota</taxon>
        <taxon>Betaproteobacteria</taxon>
        <taxon>Burkholderiales</taxon>
        <taxon>Sphaerotilaceae</taxon>
        <taxon>Azohydromonas</taxon>
    </lineage>
</organism>
<dbReference type="InterPro" id="IPR036388">
    <property type="entry name" value="WH-like_DNA-bd_sf"/>
</dbReference>
<feature type="domain" description="OmpR/PhoB-type" evidence="7">
    <location>
        <begin position="133"/>
        <end position="229"/>
    </location>
</feature>
<evidence type="ECO:0000259" key="7">
    <source>
        <dbReference type="PROSITE" id="PS51755"/>
    </source>
</evidence>
<dbReference type="SUPFAM" id="SSF52172">
    <property type="entry name" value="CheY-like"/>
    <property type="match status" value="1"/>
</dbReference>
<feature type="domain" description="Response regulatory" evidence="6">
    <location>
        <begin position="11"/>
        <end position="125"/>
    </location>
</feature>
<dbReference type="Gene3D" id="6.10.250.690">
    <property type="match status" value="1"/>
</dbReference>
<keyword evidence="4" id="KW-0597">Phosphoprotein</keyword>
<dbReference type="SMART" id="SM00862">
    <property type="entry name" value="Trans_reg_C"/>
    <property type="match status" value="1"/>
</dbReference>
<proteinExistence type="predicted"/>
<evidence type="ECO:0000256" key="1">
    <source>
        <dbReference type="ARBA" id="ARBA00023015"/>
    </source>
</evidence>
<gene>
    <name evidence="8" type="ORF">SM757_29160</name>
</gene>
<accession>A0ABU5IP30</accession>
<feature type="modified residue" description="4-aspartylphosphate" evidence="4">
    <location>
        <position position="60"/>
    </location>
</feature>